<evidence type="ECO:0000313" key="2">
    <source>
        <dbReference type="EMBL" id="GMT31874.1"/>
    </source>
</evidence>
<dbReference type="AlphaFoldDB" id="A0AAV5WMB8"/>
<dbReference type="EMBL" id="BTSY01000006">
    <property type="protein sequence ID" value="GMT31874.1"/>
    <property type="molecule type" value="Genomic_DNA"/>
</dbReference>
<reference evidence="2" key="1">
    <citation type="submission" date="2023-10" db="EMBL/GenBank/DDBJ databases">
        <title>Genome assembly of Pristionchus species.</title>
        <authorList>
            <person name="Yoshida K."/>
            <person name="Sommer R.J."/>
        </authorList>
    </citation>
    <scope>NUCLEOTIDE SEQUENCE</scope>
    <source>
        <strain evidence="2">RS5133</strain>
    </source>
</reference>
<dbReference type="SUPFAM" id="SSF81383">
    <property type="entry name" value="F-box domain"/>
    <property type="match status" value="1"/>
</dbReference>
<accession>A0AAV5WMB8</accession>
<evidence type="ECO:0000313" key="3">
    <source>
        <dbReference type="Proteomes" id="UP001432322"/>
    </source>
</evidence>
<feature type="non-terminal residue" evidence="2">
    <location>
        <position position="1"/>
    </location>
</feature>
<comment type="caution">
    <text evidence="2">The sequence shown here is derived from an EMBL/GenBank/DDBJ whole genome shotgun (WGS) entry which is preliminary data.</text>
</comment>
<keyword evidence="3" id="KW-1185">Reference proteome</keyword>
<dbReference type="InterPro" id="IPR001810">
    <property type="entry name" value="F-box_dom"/>
</dbReference>
<proteinExistence type="predicted"/>
<gene>
    <name evidence="2" type="ORF">PFISCL1PPCAC_23171</name>
</gene>
<dbReference type="Proteomes" id="UP001432322">
    <property type="component" value="Unassembled WGS sequence"/>
</dbReference>
<feature type="domain" description="F-box" evidence="1">
    <location>
        <begin position="13"/>
        <end position="68"/>
    </location>
</feature>
<sequence>LMNCDGQNAMLPYITLESLPKENLYQILSTLPMRNRRILRECNKSMKEAVEQSDLIASCVDLEFFRDQHLTMTFHGSDDVFKLRACVMDWAIRSSVPINSLTLDIPYRDPQVFISFIAHLPRVTRLIVTTDYNFTESLLAIARMGHANVLLSSCDYDDRIQIGTIRDLIEIVHSSEQTLEFAIKMHPHSFRSILASINLREEGNRLLDVTNADAPVVWGYNNGDNPFYYLDYGSGYLKVFFDRHAFMHTVTIVNGEKPHDLGPSYPMILPQ</sequence>
<name>A0AAV5WMB8_9BILA</name>
<organism evidence="2 3">
    <name type="scientific">Pristionchus fissidentatus</name>
    <dbReference type="NCBI Taxonomy" id="1538716"/>
    <lineage>
        <taxon>Eukaryota</taxon>
        <taxon>Metazoa</taxon>
        <taxon>Ecdysozoa</taxon>
        <taxon>Nematoda</taxon>
        <taxon>Chromadorea</taxon>
        <taxon>Rhabditida</taxon>
        <taxon>Rhabditina</taxon>
        <taxon>Diplogasteromorpha</taxon>
        <taxon>Diplogasteroidea</taxon>
        <taxon>Neodiplogasteridae</taxon>
        <taxon>Pristionchus</taxon>
    </lineage>
</organism>
<evidence type="ECO:0000259" key="1">
    <source>
        <dbReference type="PROSITE" id="PS50181"/>
    </source>
</evidence>
<protein>
    <recommendedName>
        <fullName evidence="1">F-box domain-containing protein</fullName>
    </recommendedName>
</protein>
<dbReference type="InterPro" id="IPR036047">
    <property type="entry name" value="F-box-like_dom_sf"/>
</dbReference>
<dbReference type="PROSITE" id="PS50181">
    <property type="entry name" value="FBOX"/>
    <property type="match status" value="1"/>
</dbReference>